<dbReference type="AlphaFoldDB" id="A0A4R9J3M1"/>
<name>A0A4R9J3M1_9LEPT</name>
<accession>A0A4R9J3M1</accession>
<evidence type="ECO:0000313" key="2">
    <source>
        <dbReference type="Proteomes" id="UP000297871"/>
    </source>
</evidence>
<organism evidence="1 2">
    <name type="scientific">Leptospira koniambonensis</name>
    <dbReference type="NCBI Taxonomy" id="2484950"/>
    <lineage>
        <taxon>Bacteria</taxon>
        <taxon>Pseudomonadati</taxon>
        <taxon>Spirochaetota</taxon>
        <taxon>Spirochaetia</taxon>
        <taxon>Leptospirales</taxon>
        <taxon>Leptospiraceae</taxon>
        <taxon>Leptospira</taxon>
    </lineage>
</organism>
<protein>
    <submittedName>
        <fullName evidence="1">SH3 domain-containing protein</fullName>
    </submittedName>
</protein>
<gene>
    <name evidence="1" type="ORF">EHQ52_15550</name>
</gene>
<proteinExistence type="predicted"/>
<dbReference type="Proteomes" id="UP000297871">
    <property type="component" value="Unassembled WGS sequence"/>
</dbReference>
<evidence type="ECO:0000313" key="1">
    <source>
        <dbReference type="EMBL" id="TGL31351.1"/>
    </source>
</evidence>
<dbReference type="OrthoDB" id="6021760at2"/>
<reference evidence="1" key="1">
    <citation type="journal article" date="2019" name="PLoS Negl. Trop. Dis.">
        <title>Revisiting the worldwide diversity of Leptospira species in the environment.</title>
        <authorList>
            <person name="Vincent A.T."/>
            <person name="Schiettekatte O."/>
            <person name="Bourhy P."/>
            <person name="Veyrier F.J."/>
            <person name="Picardeau M."/>
        </authorList>
    </citation>
    <scope>NUCLEOTIDE SEQUENCE [LARGE SCALE GENOMIC DNA]</scope>
    <source>
        <strain evidence="1">201800265</strain>
    </source>
</reference>
<sequence length="305" mass="34924">MKIRSLFFSICLTCLFAQDLLGLETKDSCFTIYPNVLVRSSPSQKGRIVRKIEQSTFIEIEEHNTSEISKIEIRNNPIEGNWVKVSDGWIFSGLIKCIPRIAFTFSSSSVYHRDELPFKPDDLADWIAIYNRKGIYSRELIEIEVKREHDSVLDEKKSVKTGYRVSAKDDPVVLVKGISFKKGSYTINKKNLPSSIGLGEKYEFTFGNNKYVLKSSGEQIDSERVRNYKLTLKKNNNEMIIDSAEERYELPSLVFAGDIDGDGELDFIFDLTGHYNLSDLYLYISSEKENDFFVVPVSNHLTRGC</sequence>
<dbReference type="EMBL" id="RQFY01000007">
    <property type="protein sequence ID" value="TGL31351.1"/>
    <property type="molecule type" value="Genomic_DNA"/>
</dbReference>
<keyword evidence="2" id="KW-1185">Reference proteome</keyword>
<dbReference type="RefSeq" id="WP_135616107.1">
    <property type="nucleotide sequence ID" value="NZ_RQFY01000007.1"/>
</dbReference>
<comment type="caution">
    <text evidence="1">The sequence shown here is derived from an EMBL/GenBank/DDBJ whole genome shotgun (WGS) entry which is preliminary data.</text>
</comment>